<protein>
    <submittedName>
        <fullName evidence="2">Uncharacterized protein</fullName>
    </submittedName>
</protein>
<evidence type="ECO:0000313" key="2">
    <source>
        <dbReference type="EMBL" id="KAL2060383.1"/>
    </source>
</evidence>
<feature type="region of interest" description="Disordered" evidence="1">
    <location>
        <begin position="103"/>
        <end position="128"/>
    </location>
</feature>
<evidence type="ECO:0000313" key="3">
    <source>
        <dbReference type="Proteomes" id="UP001595075"/>
    </source>
</evidence>
<reference evidence="2 3" key="1">
    <citation type="journal article" date="2024" name="Commun. Biol.">
        <title>Comparative genomic analysis of thermophilic fungi reveals convergent evolutionary adaptations and gene losses.</title>
        <authorList>
            <person name="Steindorff A.S."/>
            <person name="Aguilar-Pontes M.V."/>
            <person name="Robinson A.J."/>
            <person name="Andreopoulos B."/>
            <person name="LaButti K."/>
            <person name="Kuo A."/>
            <person name="Mondo S."/>
            <person name="Riley R."/>
            <person name="Otillar R."/>
            <person name="Haridas S."/>
            <person name="Lipzen A."/>
            <person name="Grimwood J."/>
            <person name="Schmutz J."/>
            <person name="Clum A."/>
            <person name="Reid I.D."/>
            <person name="Moisan M.C."/>
            <person name="Butler G."/>
            <person name="Nguyen T.T.M."/>
            <person name="Dewar K."/>
            <person name="Conant G."/>
            <person name="Drula E."/>
            <person name="Henrissat B."/>
            <person name="Hansel C."/>
            <person name="Singer S."/>
            <person name="Hutchinson M.I."/>
            <person name="de Vries R.P."/>
            <person name="Natvig D.O."/>
            <person name="Powell A.J."/>
            <person name="Tsang A."/>
            <person name="Grigoriev I.V."/>
        </authorList>
    </citation>
    <scope>NUCLEOTIDE SEQUENCE [LARGE SCALE GENOMIC DNA]</scope>
    <source>
        <strain evidence="2 3">CBS 494.80</strain>
    </source>
</reference>
<gene>
    <name evidence="2" type="ORF">VTL71DRAFT_9778</name>
</gene>
<dbReference type="EMBL" id="JAZHXI010000023">
    <property type="protein sequence ID" value="KAL2060383.1"/>
    <property type="molecule type" value="Genomic_DNA"/>
</dbReference>
<proteinExistence type="predicted"/>
<accession>A0ABR4BUM1</accession>
<sequence>MRSSTVPPSSWWRTVAGAKQPLSQVQVAVAESMKPAGRARERVGERGDIVNNVNTAMIIITVILPVAAVPDVIVMQISASGKSYVKKAPLSIPNDKVREVKDSAVDAAADSDQCRVGSTPHPSTHDLA</sequence>
<comment type="caution">
    <text evidence="2">The sequence shown here is derived from an EMBL/GenBank/DDBJ whole genome shotgun (WGS) entry which is preliminary data.</text>
</comment>
<keyword evidence="3" id="KW-1185">Reference proteome</keyword>
<evidence type="ECO:0000256" key="1">
    <source>
        <dbReference type="SAM" id="MobiDB-lite"/>
    </source>
</evidence>
<name>A0ABR4BUM1_9HELO</name>
<dbReference type="Proteomes" id="UP001595075">
    <property type="component" value="Unassembled WGS sequence"/>
</dbReference>
<organism evidence="2 3">
    <name type="scientific">Oculimacula yallundae</name>
    <dbReference type="NCBI Taxonomy" id="86028"/>
    <lineage>
        <taxon>Eukaryota</taxon>
        <taxon>Fungi</taxon>
        <taxon>Dikarya</taxon>
        <taxon>Ascomycota</taxon>
        <taxon>Pezizomycotina</taxon>
        <taxon>Leotiomycetes</taxon>
        <taxon>Helotiales</taxon>
        <taxon>Ploettnerulaceae</taxon>
        <taxon>Oculimacula</taxon>
    </lineage>
</organism>